<dbReference type="EMBL" id="CP002069">
    <property type="protein sequence ID" value="ADI74767.1"/>
    <property type="molecule type" value="Genomic_DNA"/>
</dbReference>
<dbReference type="InterPro" id="IPR016105">
    <property type="entry name" value="Pyr-dep_his/arg-deCO2ase_sand"/>
</dbReference>
<name>D7EA96_METEZ</name>
<dbReference type="Proteomes" id="UP000000391">
    <property type="component" value="Chromosome"/>
</dbReference>
<dbReference type="STRING" id="644295.Metev_1937"/>
<comment type="cofactor">
    <cofactor evidence="6">
        <name>pyruvate</name>
        <dbReference type="ChEBI" id="CHEBI:15361"/>
    </cofactor>
    <text evidence="6">Binds 1 pyruvoyl group covalently per subunit.</text>
</comment>
<keyword evidence="2 6" id="KW-0210">Decarboxylase</keyword>
<sequence>MNLVPKKMFFTSGIGRHSEHLESFEAALRNAGIEKFNLVTVSSILPPNCKIVSKEEGLSELYPGEIVFCVLSRISSDGPEDQITASIGCAVPSDQNTIGYISEYHGAGQTKTSAGNYAEKLAREMYQSWTEKDPLKTTHIAITAEADDKLKWTTAVAAAIFII</sequence>
<reference evidence="7 8" key="1">
    <citation type="submission" date="2010-06" db="EMBL/GenBank/DDBJ databases">
        <title>Complete sequence chromosome of Methanohalobium evestigatum Z-7303.</title>
        <authorList>
            <consortium name="US DOE Joint Genome Institute"/>
            <person name="Lucas S."/>
            <person name="Copeland A."/>
            <person name="Lapidus A."/>
            <person name="Cheng J.-F."/>
            <person name="Bruce D."/>
            <person name="Goodwin L."/>
            <person name="Pitluck S."/>
            <person name="Saunders E."/>
            <person name="Detter J.C."/>
            <person name="Han C."/>
            <person name="Tapia R."/>
            <person name="Land M."/>
            <person name="Hauser L."/>
            <person name="Kyrpides N."/>
            <person name="Mikhailova N."/>
            <person name="Sieprawska-Lupa M."/>
            <person name="Whitman W.B."/>
            <person name="Anderson I."/>
            <person name="Woyke T."/>
        </authorList>
    </citation>
    <scope>NUCLEOTIDE SEQUENCE [LARGE SCALE GENOMIC DNA]</scope>
    <source>
        <strain evidence="8">ATCC BAA-1072 / DSM 3721 / NBRC 107634 / OCM 161 / Z-7303</strain>
    </source>
</reference>
<feature type="chain" id="PRO_5023529762" description="Pyruvoyl-dependent arginine decarboxylase subunit beta" evidence="6">
    <location>
        <begin position="1"/>
        <end position="42"/>
    </location>
</feature>
<protein>
    <recommendedName>
        <fullName evidence="6">Pyruvoyl-dependent arginine decarboxylase</fullName>
        <shortName evidence="6">PvlArgDC</shortName>
        <ecNumber evidence="6">4.1.1.19</ecNumber>
    </recommendedName>
    <component>
        <recommendedName>
            <fullName evidence="6">Pyruvoyl-dependent arginine decarboxylase subunit beta</fullName>
        </recommendedName>
    </component>
    <component>
        <recommendedName>
            <fullName evidence="6">Pyruvoyl-dependent arginine decarboxylase subunit alpha</fullName>
        </recommendedName>
    </component>
</protein>
<dbReference type="Pfam" id="PF01862">
    <property type="entry name" value="PvlArgDC"/>
    <property type="match status" value="1"/>
</dbReference>
<dbReference type="KEGG" id="mev:Metev_1937"/>
<dbReference type="OrthoDB" id="30748at2157"/>
<keyword evidence="4 6" id="KW-0670">Pyruvate</keyword>
<evidence type="ECO:0000313" key="8">
    <source>
        <dbReference type="Proteomes" id="UP000000391"/>
    </source>
</evidence>
<evidence type="ECO:0000256" key="1">
    <source>
        <dbReference type="ARBA" id="ARBA00007412"/>
    </source>
</evidence>
<feature type="modified residue" description="Pyruvic acid (Ser)" evidence="6">
    <location>
        <position position="43"/>
    </location>
</feature>
<evidence type="ECO:0000313" key="7">
    <source>
        <dbReference type="EMBL" id="ADI74767.1"/>
    </source>
</evidence>
<evidence type="ECO:0000256" key="2">
    <source>
        <dbReference type="ARBA" id="ARBA00022793"/>
    </source>
</evidence>
<dbReference type="HAMAP" id="MF_01404">
    <property type="entry name" value="PvlArgDC"/>
    <property type="match status" value="1"/>
</dbReference>
<keyword evidence="3 6" id="KW-0456">Lyase</keyword>
<gene>
    <name evidence="6" type="primary">pdaD</name>
    <name evidence="7" type="ordered locus">Metev_1937</name>
</gene>
<dbReference type="AlphaFoldDB" id="D7EA96"/>
<dbReference type="GeneID" id="9347596"/>
<feature type="chain" id="PRO_5023529763" description="Pyruvoyl-dependent arginine decarboxylase subunit alpha" evidence="6">
    <location>
        <begin position="43"/>
        <end position="163"/>
    </location>
</feature>
<organism evidence="7 8">
    <name type="scientific">Methanohalobium evestigatum (strain ATCC BAA-1072 / DSM 3721 / NBRC 107634 / OCM 161 / Z-7303)</name>
    <dbReference type="NCBI Taxonomy" id="644295"/>
    <lineage>
        <taxon>Archaea</taxon>
        <taxon>Methanobacteriati</taxon>
        <taxon>Methanobacteriota</taxon>
        <taxon>Stenosarchaea group</taxon>
        <taxon>Methanomicrobia</taxon>
        <taxon>Methanosarcinales</taxon>
        <taxon>Methanosarcinaceae</taxon>
        <taxon>Methanohalobium</taxon>
    </lineage>
</organism>
<dbReference type="SUPFAM" id="SSF56271">
    <property type="entry name" value="Pyruvoyl-dependent histidine and arginine decarboxylases"/>
    <property type="match status" value="1"/>
</dbReference>
<accession>D7EA96</accession>
<dbReference type="EC" id="4.1.1.19" evidence="6"/>
<evidence type="ECO:0000256" key="4">
    <source>
        <dbReference type="ARBA" id="ARBA00023317"/>
    </source>
</evidence>
<dbReference type="GO" id="GO:0006527">
    <property type="term" value="P:L-arginine catabolic process"/>
    <property type="evidence" value="ECO:0007669"/>
    <property type="project" value="InterPro"/>
</dbReference>
<dbReference type="PANTHER" id="PTHR40438">
    <property type="entry name" value="PYRUVOYL-DEPENDENT ARGININE DECARBOXYLASE"/>
    <property type="match status" value="1"/>
</dbReference>
<evidence type="ECO:0000256" key="5">
    <source>
        <dbReference type="ARBA" id="ARBA00049309"/>
    </source>
</evidence>
<dbReference type="InterPro" id="IPR016104">
    <property type="entry name" value="Pyr-dep_his/arg-deCO2ase"/>
</dbReference>
<evidence type="ECO:0000256" key="3">
    <source>
        <dbReference type="ARBA" id="ARBA00023239"/>
    </source>
</evidence>
<dbReference type="NCBIfam" id="TIGR00286">
    <property type="entry name" value="pyruvoyl-dependent arginine decarboxylase"/>
    <property type="match status" value="1"/>
</dbReference>
<proteinExistence type="inferred from homology"/>
<dbReference type="GO" id="GO:0008792">
    <property type="term" value="F:arginine decarboxylase activity"/>
    <property type="evidence" value="ECO:0007669"/>
    <property type="project" value="UniProtKB-UniRule"/>
</dbReference>
<dbReference type="InterPro" id="IPR002724">
    <property type="entry name" value="Pyruvoyl-dep_arg_deCO2ase"/>
</dbReference>
<dbReference type="SFLD" id="SFLDG01170">
    <property type="entry name" value="Pyruvoyl-dependent_arginine_de"/>
    <property type="match status" value="1"/>
</dbReference>
<dbReference type="PIRSF" id="PIRSF005216">
    <property type="entry name" value="Pyruvoyl-dep_arg_deCO2ase"/>
    <property type="match status" value="1"/>
</dbReference>
<keyword evidence="8" id="KW-1185">Reference proteome</keyword>
<dbReference type="NCBIfam" id="NF009064">
    <property type="entry name" value="PRK12398.1"/>
    <property type="match status" value="1"/>
</dbReference>
<feature type="site" description="Cleavage (non-hydrolytic)" evidence="6">
    <location>
        <begin position="42"/>
        <end position="43"/>
    </location>
</feature>
<evidence type="ECO:0000256" key="6">
    <source>
        <dbReference type="HAMAP-Rule" id="MF_01404"/>
    </source>
</evidence>
<comment type="similarity">
    <text evidence="1 6">Belongs to the PdaD family.</text>
</comment>
<dbReference type="SFLD" id="SFLDS00055">
    <property type="entry name" value="Pyruvoyl-Dependent_Histidine/A"/>
    <property type="match status" value="1"/>
</dbReference>
<comment type="catalytic activity">
    <reaction evidence="5 6">
        <text>L-arginine + H(+) = agmatine + CO2</text>
        <dbReference type="Rhea" id="RHEA:17641"/>
        <dbReference type="ChEBI" id="CHEBI:15378"/>
        <dbReference type="ChEBI" id="CHEBI:16526"/>
        <dbReference type="ChEBI" id="CHEBI:32682"/>
        <dbReference type="ChEBI" id="CHEBI:58145"/>
        <dbReference type="EC" id="4.1.1.19"/>
    </reaction>
</comment>
<dbReference type="RefSeq" id="WP_013195332.1">
    <property type="nucleotide sequence ID" value="NC_014253.1"/>
</dbReference>
<dbReference type="Gene3D" id="3.50.20.10">
    <property type="entry name" value="Pyruvoyl-Dependent Histidine Decarboxylase, subunit B"/>
    <property type="match status" value="1"/>
</dbReference>
<dbReference type="HOGENOM" id="CLU_114389_0_0_2"/>
<dbReference type="PANTHER" id="PTHR40438:SF1">
    <property type="entry name" value="PYRUVOYL-DEPENDENT ARGININE DECARBOXYLASE"/>
    <property type="match status" value="1"/>
</dbReference>